<organism evidence="4 5">
    <name type="scientific">Promicromonospora citrea</name>
    <dbReference type="NCBI Taxonomy" id="43677"/>
    <lineage>
        <taxon>Bacteria</taxon>
        <taxon>Bacillati</taxon>
        <taxon>Actinomycetota</taxon>
        <taxon>Actinomycetes</taxon>
        <taxon>Micrococcales</taxon>
        <taxon>Promicromonosporaceae</taxon>
        <taxon>Promicromonospora</taxon>
    </lineage>
</organism>
<evidence type="ECO:0000259" key="3">
    <source>
        <dbReference type="PROSITE" id="PS51186"/>
    </source>
</evidence>
<dbReference type="InterPro" id="IPR016181">
    <property type="entry name" value="Acyl_CoA_acyltransferase"/>
</dbReference>
<dbReference type="GO" id="GO:0016747">
    <property type="term" value="F:acyltransferase activity, transferring groups other than amino-acyl groups"/>
    <property type="evidence" value="ECO:0007669"/>
    <property type="project" value="InterPro"/>
</dbReference>
<keyword evidence="1" id="KW-0808">Transferase</keyword>
<dbReference type="Pfam" id="PF00583">
    <property type="entry name" value="Acetyltransf_1"/>
    <property type="match status" value="1"/>
</dbReference>
<dbReference type="PROSITE" id="PS51186">
    <property type="entry name" value="GNAT"/>
    <property type="match status" value="1"/>
</dbReference>
<dbReference type="CDD" id="cd04301">
    <property type="entry name" value="NAT_SF"/>
    <property type="match status" value="1"/>
</dbReference>
<keyword evidence="2" id="KW-0012">Acyltransferase</keyword>
<dbReference type="InterPro" id="IPR050832">
    <property type="entry name" value="Bact_Acetyltransf"/>
</dbReference>
<sequence length="197" mass="21443">MNEARVREAGAADDAVVLGLMTEYMTWALATFERTYGFAMDDDPAGGTAGDAPDARHTAAALEQFRRPSGVVVLGEAGGEPVGVAALRVQPDGAAEIKRMFVRPEHQGTGLGAALLDRLLAVARDDLRTPLVRLDSNRFMDRAHRLYASRGFVERAPYPGSEIPQRLQHLWRFYELRLGEGPAGTDRRSLADPASRA</sequence>
<evidence type="ECO:0000313" key="4">
    <source>
        <dbReference type="EMBL" id="GGM30236.1"/>
    </source>
</evidence>
<evidence type="ECO:0000313" key="5">
    <source>
        <dbReference type="Proteomes" id="UP000655589"/>
    </source>
</evidence>
<name>A0A8H9L3T8_9MICO</name>
<keyword evidence="5" id="KW-1185">Reference proteome</keyword>
<dbReference type="AlphaFoldDB" id="A0A8H9L3T8"/>
<reference evidence="4" key="2">
    <citation type="submission" date="2020-09" db="EMBL/GenBank/DDBJ databases">
        <authorList>
            <person name="Sun Q."/>
            <person name="Ohkuma M."/>
        </authorList>
    </citation>
    <scope>NUCLEOTIDE SEQUENCE</scope>
    <source>
        <strain evidence="4">JCM 3051</strain>
    </source>
</reference>
<evidence type="ECO:0000256" key="1">
    <source>
        <dbReference type="ARBA" id="ARBA00022679"/>
    </source>
</evidence>
<proteinExistence type="predicted"/>
<dbReference type="InterPro" id="IPR000182">
    <property type="entry name" value="GNAT_dom"/>
</dbReference>
<protein>
    <recommendedName>
        <fullName evidence="3">N-acetyltransferase domain-containing protein</fullName>
    </recommendedName>
</protein>
<dbReference type="PANTHER" id="PTHR43877:SF2">
    <property type="entry name" value="AMINOALKYLPHOSPHONATE N-ACETYLTRANSFERASE-RELATED"/>
    <property type="match status" value="1"/>
</dbReference>
<gene>
    <name evidence="4" type="ORF">GCM10010102_27140</name>
</gene>
<dbReference type="PANTHER" id="PTHR43877">
    <property type="entry name" value="AMINOALKYLPHOSPHONATE N-ACETYLTRANSFERASE-RELATED-RELATED"/>
    <property type="match status" value="1"/>
</dbReference>
<comment type="caution">
    <text evidence="4">The sequence shown here is derived from an EMBL/GenBank/DDBJ whole genome shotgun (WGS) entry which is preliminary data.</text>
</comment>
<dbReference type="EMBL" id="BMPT01000010">
    <property type="protein sequence ID" value="GGM30236.1"/>
    <property type="molecule type" value="Genomic_DNA"/>
</dbReference>
<dbReference type="Gene3D" id="3.40.630.30">
    <property type="match status" value="1"/>
</dbReference>
<feature type="domain" description="N-acetyltransferase" evidence="3">
    <location>
        <begin position="4"/>
        <end position="177"/>
    </location>
</feature>
<evidence type="ECO:0000256" key="2">
    <source>
        <dbReference type="ARBA" id="ARBA00023315"/>
    </source>
</evidence>
<dbReference type="Proteomes" id="UP000655589">
    <property type="component" value="Unassembled WGS sequence"/>
</dbReference>
<accession>A0A8H9L3T8</accession>
<dbReference type="SUPFAM" id="SSF55729">
    <property type="entry name" value="Acyl-CoA N-acyltransferases (Nat)"/>
    <property type="match status" value="1"/>
</dbReference>
<reference evidence="4" key="1">
    <citation type="journal article" date="2014" name="Int. J. Syst. Evol. Microbiol.">
        <title>Complete genome sequence of Corynebacterium casei LMG S-19264T (=DSM 44701T), isolated from a smear-ripened cheese.</title>
        <authorList>
            <consortium name="US DOE Joint Genome Institute (JGI-PGF)"/>
            <person name="Walter F."/>
            <person name="Albersmeier A."/>
            <person name="Kalinowski J."/>
            <person name="Ruckert C."/>
        </authorList>
    </citation>
    <scope>NUCLEOTIDE SEQUENCE</scope>
    <source>
        <strain evidence="4">JCM 3051</strain>
    </source>
</reference>
<dbReference type="RefSeq" id="WP_171103269.1">
    <property type="nucleotide sequence ID" value="NZ_BMPT01000010.1"/>
</dbReference>